<proteinExistence type="predicted"/>
<dbReference type="RefSeq" id="WP_167563284.1">
    <property type="nucleotide sequence ID" value="NZ_CP049806.1"/>
</dbReference>
<dbReference type="EMBL" id="CP049806">
    <property type="protein sequence ID" value="QIT17304.1"/>
    <property type="molecule type" value="Genomic_DNA"/>
</dbReference>
<protein>
    <submittedName>
        <fullName evidence="1">Uncharacterized protein</fullName>
    </submittedName>
</protein>
<reference evidence="1 2" key="1">
    <citation type="submission" date="2020-03" db="EMBL/GenBank/DDBJ databases">
        <authorList>
            <person name="Zhang L."/>
            <person name="Han X."/>
            <person name="Chen Y."/>
            <person name="Yu Y."/>
        </authorList>
    </citation>
    <scope>NUCLEOTIDE SEQUENCE [LARGE SCALE GENOMIC DNA]</scope>
    <source>
        <strain evidence="1 2">A1254</strain>
    </source>
</reference>
<evidence type="ECO:0000313" key="1">
    <source>
        <dbReference type="EMBL" id="QIT17304.1"/>
    </source>
</evidence>
<gene>
    <name evidence="1" type="ORF">G8E09_06015</name>
</gene>
<dbReference type="AlphaFoldDB" id="A0A6H0FSK7"/>
<name>A0A6H0FSK7_ACIPI</name>
<accession>A0A6H0FSK7</accession>
<sequence length="247" mass="29185">MSEELFVFSYDDDKDALNTLATFYQITTEEISSKMEILQELYEEFKVIKNENVFLYMISVHLDATPLKIDNEKFKIYFYHRTGSDCTKEWFEKGLLNSREGISSFVSNVERLYPDLNIKSYEDAMLGHDLPKHQFEVVGPFAFLRKIDAIENTYQRSFLNLPEIFFDVSYNDDIYEILLSLLHPTLVKFWVYKDSEYFESYLLDYWCSLLGNYEKGFDVGNGKNIPFENIVEIIKLPKYSDSLVHKI</sequence>
<dbReference type="Proteomes" id="UP000501692">
    <property type="component" value="Chromosome"/>
</dbReference>
<organism evidence="1 2">
    <name type="scientific">Acinetobacter pittii</name>
    <name type="common">Acinetobacter genomosp. 3</name>
    <dbReference type="NCBI Taxonomy" id="48296"/>
    <lineage>
        <taxon>Bacteria</taxon>
        <taxon>Pseudomonadati</taxon>
        <taxon>Pseudomonadota</taxon>
        <taxon>Gammaproteobacteria</taxon>
        <taxon>Moraxellales</taxon>
        <taxon>Moraxellaceae</taxon>
        <taxon>Acinetobacter</taxon>
        <taxon>Acinetobacter calcoaceticus/baumannii complex</taxon>
    </lineage>
</organism>
<evidence type="ECO:0000313" key="2">
    <source>
        <dbReference type="Proteomes" id="UP000501692"/>
    </source>
</evidence>